<organism evidence="2 3">
    <name type="scientific">Aspergillus bombycis</name>
    <dbReference type="NCBI Taxonomy" id="109264"/>
    <lineage>
        <taxon>Eukaryota</taxon>
        <taxon>Fungi</taxon>
        <taxon>Dikarya</taxon>
        <taxon>Ascomycota</taxon>
        <taxon>Pezizomycotina</taxon>
        <taxon>Eurotiomycetes</taxon>
        <taxon>Eurotiomycetidae</taxon>
        <taxon>Eurotiales</taxon>
        <taxon>Aspergillaceae</taxon>
        <taxon>Aspergillus</taxon>
    </lineage>
</organism>
<dbReference type="RefSeq" id="XP_022391845.1">
    <property type="nucleotide sequence ID" value="XM_022530007.1"/>
</dbReference>
<dbReference type="PANTHER" id="PTHR10672:SF40">
    <property type="entry name" value="CLASS II ALDOLASE_ADDUCIN DOMAIN PROTEIN (AFU_ORTHOLOGUE AFUA_3G09800)"/>
    <property type="match status" value="1"/>
</dbReference>
<dbReference type="FunFam" id="3.40.225.10:FF:000009">
    <property type="entry name" value="Class II aldolase/adducin N-terminal"/>
    <property type="match status" value="1"/>
</dbReference>
<dbReference type="OrthoDB" id="3238794at2759"/>
<dbReference type="GeneID" id="34446267"/>
<dbReference type="Proteomes" id="UP000179179">
    <property type="component" value="Unassembled WGS sequence"/>
</dbReference>
<gene>
    <name evidence="2" type="ORF">ABOM_002877</name>
</gene>
<dbReference type="Pfam" id="PF00596">
    <property type="entry name" value="Aldolase_II"/>
    <property type="match status" value="1"/>
</dbReference>
<proteinExistence type="predicted"/>
<dbReference type="InterPro" id="IPR051017">
    <property type="entry name" value="Aldolase-II_Adducin_sf"/>
</dbReference>
<dbReference type="InterPro" id="IPR001303">
    <property type="entry name" value="Aldolase_II/adducin_N"/>
</dbReference>
<dbReference type="NCBIfam" id="NF004855">
    <property type="entry name" value="PRK06208.1"/>
    <property type="match status" value="1"/>
</dbReference>
<protein>
    <submittedName>
        <fullName evidence="2">Class II aldolase/adducin domain protein</fullName>
    </submittedName>
</protein>
<evidence type="ECO:0000259" key="1">
    <source>
        <dbReference type="SMART" id="SM01007"/>
    </source>
</evidence>
<dbReference type="AlphaFoldDB" id="A0A1F8A9X2"/>
<dbReference type="GO" id="GO:0005856">
    <property type="term" value="C:cytoskeleton"/>
    <property type="evidence" value="ECO:0007669"/>
    <property type="project" value="TreeGrafter"/>
</dbReference>
<evidence type="ECO:0000313" key="3">
    <source>
        <dbReference type="Proteomes" id="UP000179179"/>
    </source>
</evidence>
<keyword evidence="3" id="KW-1185">Reference proteome</keyword>
<dbReference type="EMBL" id="LYCR01000018">
    <property type="protein sequence ID" value="OGM48128.1"/>
    <property type="molecule type" value="Genomic_DNA"/>
</dbReference>
<dbReference type="PANTHER" id="PTHR10672">
    <property type="entry name" value="ADDUCIN"/>
    <property type="match status" value="1"/>
</dbReference>
<reference evidence="2 3" key="1">
    <citation type="journal article" date="2016" name="Genome Biol. Evol.">
        <title>Draft genome sequence of an aflatoxigenic Aspergillus species, A. bombycis.</title>
        <authorList>
            <person name="Moore G.G."/>
            <person name="Mack B.M."/>
            <person name="Beltz S.B."/>
            <person name="Gilbert M.K."/>
        </authorList>
    </citation>
    <scope>NUCLEOTIDE SEQUENCE [LARGE SCALE GENOMIC DNA]</scope>
    <source>
        <strain evidence="3">NRRL 26010</strain>
    </source>
</reference>
<dbReference type="SMART" id="SM01007">
    <property type="entry name" value="Aldolase_II"/>
    <property type="match status" value="1"/>
</dbReference>
<feature type="domain" description="Class II aldolase/adducin N-terminal" evidence="1">
    <location>
        <begin position="81"/>
        <end position="264"/>
    </location>
</feature>
<evidence type="ECO:0000313" key="2">
    <source>
        <dbReference type="EMBL" id="OGM48128.1"/>
    </source>
</evidence>
<sequence>MYFLTSATSSLSKNSTVMSTTTATTLETQPKVLHAGPNGTPSAENDRAFQALARGDQQGVLKLRGIPTFTDLHAKRQWIRQHMAAVFRFFGKRGWGEGVSGHISVRDPILPDHFWMNPFAMHFSLIKASDLVLVDSRGYVVEGGNQAMINEAGFMIHSEVHRARPEVMAVAHTHSIYGKTWSGFGKPIEMLTQDACNFYGRLSVYEDHGGIALAQEEGRAIANALGKTSMAAILQNHGLITLGSTVDEAGFLFYSLEKACHSQLLADAATANGVPKKIIPDNVAQFTADSVQTPNNFYLEFQPEFDLVVAESKGEVLE</sequence>
<dbReference type="InterPro" id="IPR036409">
    <property type="entry name" value="Aldolase_II/adducin_N_sf"/>
</dbReference>
<comment type="caution">
    <text evidence="2">The sequence shown here is derived from an EMBL/GenBank/DDBJ whole genome shotgun (WGS) entry which is preliminary data.</text>
</comment>
<accession>A0A1F8A9X2</accession>
<dbReference type="STRING" id="109264.A0A1F8A9X2"/>
<name>A0A1F8A9X2_9EURO</name>
<dbReference type="GO" id="GO:0051015">
    <property type="term" value="F:actin filament binding"/>
    <property type="evidence" value="ECO:0007669"/>
    <property type="project" value="TreeGrafter"/>
</dbReference>
<dbReference type="Gene3D" id="3.40.225.10">
    <property type="entry name" value="Class II aldolase/adducin N-terminal domain"/>
    <property type="match status" value="1"/>
</dbReference>
<dbReference type="SUPFAM" id="SSF53639">
    <property type="entry name" value="AraD/HMP-PK domain-like"/>
    <property type="match status" value="1"/>
</dbReference>